<proteinExistence type="predicted"/>
<dbReference type="Proteomes" id="UP000799438">
    <property type="component" value="Unassembled WGS sequence"/>
</dbReference>
<dbReference type="Pfam" id="PF06687">
    <property type="entry name" value="SUR7"/>
    <property type="match status" value="1"/>
</dbReference>
<feature type="compositionally biased region" description="Basic and acidic residues" evidence="1">
    <location>
        <begin position="1"/>
        <end position="10"/>
    </location>
</feature>
<feature type="transmembrane region" description="Helical" evidence="2">
    <location>
        <begin position="172"/>
        <end position="193"/>
    </location>
</feature>
<dbReference type="PANTHER" id="PTHR28019:SF2">
    <property type="entry name" value="CELL MEMBRANE PROTEIN YLR413W-RELATED"/>
    <property type="match status" value="1"/>
</dbReference>
<feature type="region of interest" description="Disordered" evidence="1">
    <location>
        <begin position="1"/>
        <end position="33"/>
    </location>
</feature>
<protein>
    <submittedName>
        <fullName evidence="3">Uncharacterized protein</fullName>
    </submittedName>
</protein>
<dbReference type="GO" id="GO:0005886">
    <property type="term" value="C:plasma membrane"/>
    <property type="evidence" value="ECO:0007669"/>
    <property type="project" value="InterPro"/>
</dbReference>
<dbReference type="OrthoDB" id="2327445at2759"/>
<evidence type="ECO:0000313" key="3">
    <source>
        <dbReference type="EMBL" id="KAF2142594.1"/>
    </source>
</evidence>
<keyword evidence="2" id="KW-0812">Transmembrane</keyword>
<gene>
    <name evidence="3" type="ORF">K452DRAFT_249421</name>
</gene>
<dbReference type="GeneID" id="54295633"/>
<keyword evidence="4" id="KW-1185">Reference proteome</keyword>
<evidence type="ECO:0000313" key="4">
    <source>
        <dbReference type="Proteomes" id="UP000799438"/>
    </source>
</evidence>
<dbReference type="GO" id="GO:0031505">
    <property type="term" value="P:fungal-type cell wall organization"/>
    <property type="evidence" value="ECO:0007669"/>
    <property type="project" value="TreeGrafter"/>
</dbReference>
<organism evidence="3 4">
    <name type="scientific">Aplosporella prunicola CBS 121167</name>
    <dbReference type="NCBI Taxonomy" id="1176127"/>
    <lineage>
        <taxon>Eukaryota</taxon>
        <taxon>Fungi</taxon>
        <taxon>Dikarya</taxon>
        <taxon>Ascomycota</taxon>
        <taxon>Pezizomycotina</taxon>
        <taxon>Dothideomycetes</taxon>
        <taxon>Dothideomycetes incertae sedis</taxon>
        <taxon>Botryosphaeriales</taxon>
        <taxon>Aplosporellaceae</taxon>
        <taxon>Aplosporella</taxon>
    </lineage>
</organism>
<dbReference type="GO" id="GO:0051285">
    <property type="term" value="C:cell cortex of cell tip"/>
    <property type="evidence" value="ECO:0007669"/>
    <property type="project" value="TreeGrafter"/>
</dbReference>
<dbReference type="EMBL" id="ML995484">
    <property type="protein sequence ID" value="KAF2142594.1"/>
    <property type="molecule type" value="Genomic_DNA"/>
</dbReference>
<feature type="transmembrane region" description="Helical" evidence="2">
    <location>
        <begin position="252"/>
        <end position="278"/>
    </location>
</feature>
<evidence type="ECO:0000256" key="1">
    <source>
        <dbReference type="SAM" id="MobiDB-lite"/>
    </source>
</evidence>
<reference evidence="3" key="1">
    <citation type="journal article" date="2020" name="Stud. Mycol.">
        <title>101 Dothideomycetes genomes: a test case for predicting lifestyles and emergence of pathogens.</title>
        <authorList>
            <person name="Haridas S."/>
            <person name="Albert R."/>
            <person name="Binder M."/>
            <person name="Bloem J."/>
            <person name="Labutti K."/>
            <person name="Salamov A."/>
            <person name="Andreopoulos B."/>
            <person name="Baker S."/>
            <person name="Barry K."/>
            <person name="Bills G."/>
            <person name="Bluhm B."/>
            <person name="Cannon C."/>
            <person name="Castanera R."/>
            <person name="Culley D."/>
            <person name="Daum C."/>
            <person name="Ezra D."/>
            <person name="Gonzalez J."/>
            <person name="Henrissat B."/>
            <person name="Kuo A."/>
            <person name="Liang C."/>
            <person name="Lipzen A."/>
            <person name="Lutzoni F."/>
            <person name="Magnuson J."/>
            <person name="Mondo S."/>
            <person name="Nolan M."/>
            <person name="Ohm R."/>
            <person name="Pangilinan J."/>
            <person name="Park H.-J."/>
            <person name="Ramirez L."/>
            <person name="Alfaro M."/>
            <person name="Sun H."/>
            <person name="Tritt A."/>
            <person name="Yoshinaga Y."/>
            <person name="Zwiers L.-H."/>
            <person name="Turgeon B."/>
            <person name="Goodwin S."/>
            <person name="Spatafora J."/>
            <person name="Crous P."/>
            <person name="Grigoriev I."/>
        </authorList>
    </citation>
    <scope>NUCLEOTIDE SEQUENCE</scope>
    <source>
        <strain evidence="3">CBS 121167</strain>
    </source>
</reference>
<dbReference type="InterPro" id="IPR052413">
    <property type="entry name" value="SUR7_domain"/>
</dbReference>
<keyword evidence="2" id="KW-0472">Membrane</keyword>
<feature type="transmembrane region" description="Helical" evidence="2">
    <location>
        <begin position="45"/>
        <end position="64"/>
    </location>
</feature>
<dbReference type="PANTHER" id="PTHR28019">
    <property type="entry name" value="CELL MEMBRANE PROTEIN YLR413W-RELATED"/>
    <property type="match status" value="1"/>
</dbReference>
<sequence>MPESPHRSTDTARTLTEPNAPLPGPGLQRSLSQKQLRRATRTRKIFALGTSFFFLLSVIFLILVEVGNTFNKDVARDTYFIKLDLSNIVPTSYPDAVLLNSIAQTLGLHDFYQVGLWNFCEGYNGAGITHCSKPKALYWFNPVEILLNELLAGATIAIPEDALKYLDIVETVSHWMFGLFLTGACMACVMIFITPLSVYTRWATLPIAIFSFVTALFITVATVLASAMFIIFKNALGSISELNLGAEIGKRMFAFMWIASVAAILATLVQTGLCCCCASRRDVRRGKKTGSKKAYTMTDMEKGTP</sequence>
<dbReference type="InterPro" id="IPR009571">
    <property type="entry name" value="SUR7/Rim9-like_fungi"/>
</dbReference>
<dbReference type="RefSeq" id="XP_033398306.1">
    <property type="nucleotide sequence ID" value="XM_033538137.1"/>
</dbReference>
<feature type="transmembrane region" description="Helical" evidence="2">
    <location>
        <begin position="205"/>
        <end position="232"/>
    </location>
</feature>
<name>A0A6A6BH54_9PEZI</name>
<accession>A0A6A6BH54</accession>
<keyword evidence="2" id="KW-1133">Transmembrane helix</keyword>
<evidence type="ECO:0000256" key="2">
    <source>
        <dbReference type="SAM" id="Phobius"/>
    </source>
</evidence>
<dbReference type="AlphaFoldDB" id="A0A6A6BH54"/>